<reference evidence="2" key="1">
    <citation type="submission" date="2020-01" db="EMBL/GenBank/DDBJ databases">
        <authorList>
            <person name="Meier V. D."/>
            <person name="Meier V D."/>
        </authorList>
    </citation>
    <scope>NUCLEOTIDE SEQUENCE</scope>
    <source>
        <strain evidence="2">HLG_WM_MAG_07</strain>
    </source>
</reference>
<dbReference type="Pfam" id="PF14803">
    <property type="entry name" value="Zn_ribbon_Nudix"/>
    <property type="match status" value="1"/>
</dbReference>
<sequence length="181" mass="20980">MKYCSGCGEEVVVKVPEGDNRSRFVCESCDTIHYQNPRIIAGAIPVHEDKVLLCKRAIHPRRGFWTLPAGFMENEETIEQAAQRETFEEAQATIENLQLYTVMSLPHISQVYMLFRSEMVDGIFAPGEESLETQLFDEKDIPWEEIAFPTMSRTLKYFFQDRSEGAFQMRNVSLFLQKKLR</sequence>
<name>A0A6S6UAL7_9GAMM</name>
<dbReference type="GO" id="GO:0047884">
    <property type="term" value="F:FAD diphosphatase activity"/>
    <property type="evidence" value="ECO:0007669"/>
    <property type="project" value="UniProtKB-EC"/>
</dbReference>
<dbReference type="EMBL" id="CACVAY010000151">
    <property type="protein sequence ID" value="CAA6828768.1"/>
    <property type="molecule type" value="Genomic_DNA"/>
</dbReference>
<dbReference type="PROSITE" id="PS51462">
    <property type="entry name" value="NUDIX"/>
    <property type="match status" value="1"/>
</dbReference>
<dbReference type="InterPro" id="IPR000086">
    <property type="entry name" value="NUDIX_hydrolase_dom"/>
</dbReference>
<proteinExistence type="predicted"/>
<dbReference type="EC" id="3.6.1.18" evidence="2"/>
<gene>
    <name evidence="2" type="ORF">HELGO_WM9609</name>
</gene>
<dbReference type="PANTHER" id="PTHR43222:SF2">
    <property type="entry name" value="NUDIX HYDROLASE 23, CHLOROPLASTIC"/>
    <property type="match status" value="1"/>
</dbReference>
<dbReference type="CDD" id="cd04511">
    <property type="entry name" value="NUDIX_Hydrolase"/>
    <property type="match status" value="1"/>
</dbReference>
<dbReference type="InterPro" id="IPR015797">
    <property type="entry name" value="NUDIX_hydrolase-like_dom_sf"/>
</dbReference>
<dbReference type="SUPFAM" id="SSF55811">
    <property type="entry name" value="Nudix"/>
    <property type="match status" value="1"/>
</dbReference>
<dbReference type="Gene3D" id="2.20.70.10">
    <property type="match status" value="1"/>
</dbReference>
<dbReference type="InterPro" id="IPR029401">
    <property type="entry name" value="Nudix_N"/>
</dbReference>
<dbReference type="AlphaFoldDB" id="A0A6S6UAL7"/>
<dbReference type="Gene3D" id="3.90.79.10">
    <property type="entry name" value="Nucleoside Triphosphate Pyrophosphohydrolase"/>
    <property type="match status" value="1"/>
</dbReference>
<feature type="domain" description="Nudix hydrolase" evidence="1">
    <location>
        <begin position="36"/>
        <end position="159"/>
    </location>
</feature>
<evidence type="ECO:0000259" key="1">
    <source>
        <dbReference type="PROSITE" id="PS51462"/>
    </source>
</evidence>
<protein>
    <submittedName>
        <fullName evidence="2">FAD pyrophosphatase (EC)</fullName>
        <ecNumber evidence="2">3.6.1.18</ecNumber>
    </submittedName>
</protein>
<dbReference type="Pfam" id="PF00293">
    <property type="entry name" value="NUDIX"/>
    <property type="match status" value="1"/>
</dbReference>
<evidence type="ECO:0000313" key="2">
    <source>
        <dbReference type="EMBL" id="CAA6828768.1"/>
    </source>
</evidence>
<dbReference type="PANTHER" id="PTHR43222">
    <property type="entry name" value="NUDIX HYDROLASE 23"/>
    <property type="match status" value="1"/>
</dbReference>
<organism evidence="2">
    <name type="scientific">uncultured Thiotrichaceae bacterium</name>
    <dbReference type="NCBI Taxonomy" id="298394"/>
    <lineage>
        <taxon>Bacteria</taxon>
        <taxon>Pseudomonadati</taxon>
        <taxon>Pseudomonadota</taxon>
        <taxon>Gammaproteobacteria</taxon>
        <taxon>Thiotrichales</taxon>
        <taxon>Thiotrichaceae</taxon>
        <taxon>environmental samples</taxon>
    </lineage>
</organism>
<keyword evidence="2" id="KW-0378">Hydrolase</keyword>
<accession>A0A6S6UAL7</accession>